<dbReference type="GO" id="GO:0003697">
    <property type="term" value="F:single-stranded DNA binding"/>
    <property type="evidence" value="ECO:0007669"/>
    <property type="project" value="UniProtKB-UniRule"/>
</dbReference>
<dbReference type="NCBIfam" id="TIGR00621">
    <property type="entry name" value="ssb"/>
    <property type="match status" value="1"/>
</dbReference>
<sequence>MNNVSLIGRLVSDPELKYVNDDRALCKFCLAVSRDYRNKDGVIPTDFINIDIWGRKAEVLCQYASKGSLIAVEGSLRIDKYVNKDGQNRTKAIINADSFHFLGHKHRDSDHRKVFEDKDIFKDVINDAEVFEGELSEDQIPF</sequence>
<dbReference type="InterPro" id="IPR012340">
    <property type="entry name" value="NA-bd_OB-fold"/>
</dbReference>
<dbReference type="GO" id="GO:0009295">
    <property type="term" value="C:nucleoid"/>
    <property type="evidence" value="ECO:0007669"/>
    <property type="project" value="TreeGrafter"/>
</dbReference>
<name>A0A6N3AEY9_9FIRM</name>
<dbReference type="HAMAP" id="MF_00984">
    <property type="entry name" value="SSB"/>
    <property type="match status" value="1"/>
</dbReference>
<dbReference type="CDD" id="cd04496">
    <property type="entry name" value="SSB_OBF"/>
    <property type="match status" value="1"/>
</dbReference>
<dbReference type="PANTHER" id="PTHR10302:SF0">
    <property type="entry name" value="SINGLE-STRANDED DNA-BINDING PROTEIN, MITOCHONDRIAL"/>
    <property type="match status" value="1"/>
</dbReference>
<evidence type="ECO:0000313" key="4">
    <source>
        <dbReference type="EMBL" id="VYT90131.1"/>
    </source>
</evidence>
<dbReference type="AlphaFoldDB" id="A0A6N3AEY9"/>
<comment type="subunit">
    <text evidence="2">Homotetramer.</text>
</comment>
<comment type="caution">
    <text evidence="2">Lacks conserved residue(s) required for the propagation of feature annotation.</text>
</comment>
<dbReference type="PANTHER" id="PTHR10302">
    <property type="entry name" value="SINGLE-STRANDED DNA-BINDING PROTEIN"/>
    <property type="match status" value="1"/>
</dbReference>
<reference evidence="4" key="1">
    <citation type="submission" date="2019-11" db="EMBL/GenBank/DDBJ databases">
        <authorList>
            <person name="Feng L."/>
        </authorList>
    </citation>
    <scope>NUCLEOTIDE SEQUENCE</scope>
    <source>
        <strain evidence="4">IbartlettiiLFYP30</strain>
    </source>
</reference>
<proteinExistence type="inferred from homology"/>
<keyword evidence="1 2" id="KW-0238">DNA-binding</keyword>
<gene>
    <name evidence="4" type="primary">ssb_2</name>
    <name evidence="4" type="ORF">IBLFYP30_01274</name>
</gene>
<dbReference type="RefSeq" id="WP_156530709.1">
    <property type="nucleotide sequence ID" value="NZ_CACRUE010000022.1"/>
</dbReference>
<dbReference type="GO" id="GO:0006260">
    <property type="term" value="P:DNA replication"/>
    <property type="evidence" value="ECO:0007669"/>
    <property type="project" value="InterPro"/>
</dbReference>
<dbReference type="InterPro" id="IPR000424">
    <property type="entry name" value="Primosome_PriB/ssb"/>
</dbReference>
<dbReference type="Gene3D" id="2.40.50.140">
    <property type="entry name" value="Nucleic acid-binding proteins"/>
    <property type="match status" value="1"/>
</dbReference>
<dbReference type="SUPFAM" id="SSF50249">
    <property type="entry name" value="Nucleic acid-binding proteins"/>
    <property type="match status" value="1"/>
</dbReference>
<protein>
    <recommendedName>
        <fullName evidence="2 3">Single-stranded DNA-binding protein</fullName>
        <shortName evidence="2">SSB</shortName>
    </recommendedName>
</protein>
<dbReference type="Pfam" id="PF00436">
    <property type="entry name" value="SSB"/>
    <property type="match status" value="1"/>
</dbReference>
<dbReference type="PROSITE" id="PS50935">
    <property type="entry name" value="SSB"/>
    <property type="match status" value="1"/>
</dbReference>
<dbReference type="InterPro" id="IPR011344">
    <property type="entry name" value="ssDNA-bd"/>
</dbReference>
<evidence type="ECO:0000256" key="2">
    <source>
        <dbReference type="HAMAP-Rule" id="MF_00984"/>
    </source>
</evidence>
<evidence type="ECO:0000256" key="3">
    <source>
        <dbReference type="RuleBase" id="RU000524"/>
    </source>
</evidence>
<evidence type="ECO:0000256" key="1">
    <source>
        <dbReference type="ARBA" id="ARBA00023125"/>
    </source>
</evidence>
<accession>A0A6N3AEY9</accession>
<dbReference type="EMBL" id="CACRUE010000022">
    <property type="protein sequence ID" value="VYT90131.1"/>
    <property type="molecule type" value="Genomic_DNA"/>
</dbReference>
<organism evidence="4">
    <name type="scientific">Intestinibacter bartlettii</name>
    <dbReference type="NCBI Taxonomy" id="261299"/>
    <lineage>
        <taxon>Bacteria</taxon>
        <taxon>Bacillati</taxon>
        <taxon>Bacillota</taxon>
        <taxon>Clostridia</taxon>
        <taxon>Peptostreptococcales</taxon>
        <taxon>Peptostreptococcaceae</taxon>
        <taxon>Intestinibacter</taxon>
    </lineage>
</organism>